<dbReference type="NCBIfam" id="NF045768">
    <property type="entry name" value="RubredRD"/>
    <property type="match status" value="1"/>
</dbReference>
<keyword evidence="11" id="KW-1185">Reference proteome</keyword>
<dbReference type="InterPro" id="IPR024935">
    <property type="entry name" value="Rubredoxin_dom"/>
</dbReference>
<dbReference type="Gene3D" id="2.20.28.10">
    <property type="match status" value="1"/>
</dbReference>
<dbReference type="InterPro" id="IPR024922">
    <property type="entry name" value="Rubredoxin"/>
</dbReference>
<feature type="binding site" evidence="8">
    <location>
        <position position="39"/>
    </location>
    <ligand>
        <name>Fe cation</name>
        <dbReference type="ChEBI" id="CHEBI:24875"/>
    </ligand>
</feature>
<reference evidence="10" key="2">
    <citation type="submission" date="2019-02" db="EMBL/GenBank/DDBJ databases">
        <authorList>
            <person name="Chen S.-C."/>
            <person name="Chien H.-H."/>
            <person name="Lai M.-C."/>
        </authorList>
    </citation>
    <scope>NUCLEOTIDE SEQUENCE</scope>
    <source>
        <strain evidence="10">N2F9704</strain>
    </source>
</reference>
<accession>A0A8A3S2Q7</accession>
<dbReference type="InterPro" id="IPR024934">
    <property type="entry name" value="Rubredoxin-like_dom"/>
</dbReference>
<dbReference type="PROSITE" id="PS00202">
    <property type="entry name" value="RUBREDOXIN"/>
    <property type="match status" value="1"/>
</dbReference>
<comment type="function">
    <text evidence="1 7">Rubredoxin is a small nonheme, iron protein lacking acid-labile sulfide. Its single Fe, chelated to 4 Cys, functions as an electron acceptor and may also stabilize the conformation of the molecule.</text>
</comment>
<keyword evidence="5 7" id="KW-0249">Electron transport</keyword>
<dbReference type="InterPro" id="IPR018527">
    <property type="entry name" value="Rubredoxin_Fe_BS"/>
</dbReference>
<feature type="binding site" evidence="8">
    <location>
        <position position="6"/>
    </location>
    <ligand>
        <name>Fe cation</name>
        <dbReference type="ChEBI" id="CHEBI:24875"/>
    </ligand>
</feature>
<organism evidence="10 11">
    <name type="scientific">Methanofollis aquaemaris</name>
    <dbReference type="NCBI Taxonomy" id="126734"/>
    <lineage>
        <taxon>Archaea</taxon>
        <taxon>Methanobacteriati</taxon>
        <taxon>Methanobacteriota</taxon>
        <taxon>Stenosarchaea group</taxon>
        <taxon>Methanomicrobia</taxon>
        <taxon>Methanomicrobiales</taxon>
        <taxon>Methanomicrobiaceae</taxon>
        <taxon>Methanofollis</taxon>
    </lineage>
</organism>
<dbReference type="GO" id="GO:0009055">
    <property type="term" value="F:electron transfer activity"/>
    <property type="evidence" value="ECO:0007669"/>
    <property type="project" value="InterPro"/>
</dbReference>
<dbReference type="SUPFAM" id="SSF57802">
    <property type="entry name" value="Rubredoxin-like"/>
    <property type="match status" value="1"/>
</dbReference>
<dbReference type="InterPro" id="IPR050526">
    <property type="entry name" value="Rubredoxin_ET"/>
</dbReference>
<proteinExistence type="inferred from homology"/>
<gene>
    <name evidence="10" type="ORF">RJ40_03220</name>
</gene>
<dbReference type="Proteomes" id="UP001042704">
    <property type="component" value="Chromosome"/>
</dbReference>
<keyword evidence="3 7" id="KW-0813">Transport</keyword>
<dbReference type="KEGG" id="maqe:RJ40_03220"/>
<name>A0A8A3S2Q7_9EURY</name>
<feature type="binding site" evidence="8">
    <location>
        <position position="9"/>
    </location>
    <ligand>
        <name>Fe cation</name>
        <dbReference type="ChEBI" id="CHEBI:24875"/>
    </ligand>
</feature>
<evidence type="ECO:0000256" key="8">
    <source>
        <dbReference type="PIRSR" id="PIRSR000071-1"/>
    </source>
</evidence>
<protein>
    <recommendedName>
        <fullName evidence="7">Rubredoxin</fullName>
    </recommendedName>
</protein>
<evidence type="ECO:0000256" key="4">
    <source>
        <dbReference type="ARBA" id="ARBA00022723"/>
    </source>
</evidence>
<dbReference type="GeneID" id="76423339"/>
<dbReference type="EMBL" id="CP036172">
    <property type="protein sequence ID" value="QSZ66577.1"/>
    <property type="molecule type" value="Genomic_DNA"/>
</dbReference>
<evidence type="ECO:0000259" key="9">
    <source>
        <dbReference type="PROSITE" id="PS50903"/>
    </source>
</evidence>
<evidence type="ECO:0000313" key="10">
    <source>
        <dbReference type="EMBL" id="QSZ66577.1"/>
    </source>
</evidence>
<evidence type="ECO:0000256" key="6">
    <source>
        <dbReference type="ARBA" id="ARBA00023004"/>
    </source>
</evidence>
<sequence length="53" mass="5832">MDRYQCTICGYIYDPEKGDPDGAVEPGTPFEDLPDDWACPVCGAAKSDFVKMN</sequence>
<dbReference type="PANTHER" id="PTHR47627">
    <property type="entry name" value="RUBREDOXIN"/>
    <property type="match status" value="1"/>
</dbReference>
<evidence type="ECO:0000313" key="11">
    <source>
        <dbReference type="Proteomes" id="UP001042704"/>
    </source>
</evidence>
<dbReference type="AlphaFoldDB" id="A0A8A3S2Q7"/>
<evidence type="ECO:0000256" key="3">
    <source>
        <dbReference type="ARBA" id="ARBA00022448"/>
    </source>
</evidence>
<dbReference type="PRINTS" id="PR00163">
    <property type="entry name" value="RUBREDOXIN"/>
</dbReference>
<feature type="binding site" evidence="8">
    <location>
        <position position="42"/>
    </location>
    <ligand>
        <name>Fe cation</name>
        <dbReference type="ChEBI" id="CHEBI:24875"/>
    </ligand>
</feature>
<keyword evidence="4 7" id="KW-0479">Metal-binding</keyword>
<dbReference type="Pfam" id="PF00301">
    <property type="entry name" value="Rubredoxin"/>
    <property type="match status" value="1"/>
</dbReference>
<dbReference type="GO" id="GO:0043448">
    <property type="term" value="P:alkane catabolic process"/>
    <property type="evidence" value="ECO:0007669"/>
    <property type="project" value="TreeGrafter"/>
</dbReference>
<evidence type="ECO:0000256" key="5">
    <source>
        <dbReference type="ARBA" id="ARBA00022982"/>
    </source>
</evidence>
<dbReference type="FunFam" id="2.20.28.10:FF:000001">
    <property type="entry name" value="Rubredoxin"/>
    <property type="match status" value="1"/>
</dbReference>
<reference evidence="10" key="1">
    <citation type="journal article" date="2001" name="Int. J. Syst. Evol. Microbiol.">
        <title>Methanofollis aquaemaris sp. nov., a methanogen isolated from an aquaculture fish pond.</title>
        <authorList>
            <person name="Lai M.C."/>
            <person name="Chen S.C."/>
        </authorList>
    </citation>
    <scope>NUCLEOTIDE SEQUENCE</scope>
    <source>
        <strain evidence="10">N2F9704</strain>
    </source>
</reference>
<feature type="domain" description="Rubredoxin-like" evidence="9">
    <location>
        <begin position="1"/>
        <end position="52"/>
    </location>
</feature>
<dbReference type="PIRSF" id="PIRSF000071">
    <property type="entry name" value="Rubredoxin"/>
    <property type="match status" value="1"/>
</dbReference>
<evidence type="ECO:0000256" key="7">
    <source>
        <dbReference type="PIRNR" id="PIRNR000071"/>
    </source>
</evidence>
<dbReference type="RefSeq" id="WP_265581925.1">
    <property type="nucleotide sequence ID" value="NZ_CP036172.1"/>
</dbReference>
<evidence type="ECO:0000256" key="2">
    <source>
        <dbReference type="ARBA" id="ARBA00005337"/>
    </source>
</evidence>
<dbReference type="PROSITE" id="PS50903">
    <property type="entry name" value="RUBREDOXIN_LIKE"/>
    <property type="match status" value="1"/>
</dbReference>
<comment type="cofactor">
    <cofactor evidence="7 8">
        <name>Fe(3+)</name>
        <dbReference type="ChEBI" id="CHEBI:29034"/>
    </cofactor>
    <text evidence="7 8">Binds 1 Fe(3+) ion per subunit.</text>
</comment>
<dbReference type="PANTHER" id="PTHR47627:SF1">
    <property type="entry name" value="RUBREDOXIN-1-RELATED"/>
    <property type="match status" value="1"/>
</dbReference>
<keyword evidence="6 7" id="KW-0408">Iron</keyword>
<evidence type="ECO:0000256" key="1">
    <source>
        <dbReference type="ARBA" id="ARBA00002360"/>
    </source>
</evidence>
<comment type="similarity">
    <text evidence="2 7">Belongs to the rubredoxin family.</text>
</comment>
<dbReference type="GO" id="GO:0005506">
    <property type="term" value="F:iron ion binding"/>
    <property type="evidence" value="ECO:0007669"/>
    <property type="project" value="InterPro"/>
</dbReference>
<dbReference type="CDD" id="cd00730">
    <property type="entry name" value="rubredoxin"/>
    <property type="match status" value="1"/>
</dbReference>